<keyword evidence="3" id="KW-1185">Reference proteome</keyword>
<evidence type="ECO:0000313" key="2">
    <source>
        <dbReference type="EMBL" id="SFL40159.1"/>
    </source>
</evidence>
<accession>A0A1I4HCZ2</accession>
<name>A0A1I4HCZ2_9HYPH</name>
<dbReference type="AlphaFoldDB" id="A0A1I4HCZ2"/>
<keyword evidence="1" id="KW-0812">Transmembrane</keyword>
<dbReference type="STRING" id="582667.SAMN05192568_1004178"/>
<dbReference type="Proteomes" id="UP000199048">
    <property type="component" value="Unassembled WGS sequence"/>
</dbReference>
<proteinExistence type="predicted"/>
<evidence type="ECO:0000313" key="3">
    <source>
        <dbReference type="Proteomes" id="UP000199048"/>
    </source>
</evidence>
<keyword evidence="1" id="KW-1133">Transmembrane helix</keyword>
<evidence type="ECO:0000256" key="1">
    <source>
        <dbReference type="SAM" id="Phobius"/>
    </source>
</evidence>
<dbReference type="RefSeq" id="WP_167367670.1">
    <property type="nucleotide sequence ID" value="NZ_FOTK01000004.1"/>
</dbReference>
<dbReference type="EMBL" id="FOTK01000004">
    <property type="protein sequence ID" value="SFL40159.1"/>
    <property type="molecule type" value="Genomic_DNA"/>
</dbReference>
<sequence length="52" mass="5090">MTILSVLCLVTGATLAGIAPRRSVQQAALESAGGSLIVLGLVIIGAGLPLFG</sequence>
<reference evidence="3" key="1">
    <citation type="submission" date="2016-10" db="EMBL/GenBank/DDBJ databases">
        <authorList>
            <person name="Varghese N."/>
            <person name="Submissions S."/>
        </authorList>
    </citation>
    <scope>NUCLEOTIDE SEQUENCE [LARGE SCALE GENOMIC DNA]</scope>
    <source>
        <strain evidence="3">BL36</strain>
    </source>
</reference>
<gene>
    <name evidence="2" type="ORF">SAMN05192568_1004178</name>
</gene>
<keyword evidence="1" id="KW-0472">Membrane</keyword>
<organism evidence="2 3">
    <name type="scientific">Methylobacterium pseudosasicola</name>
    <dbReference type="NCBI Taxonomy" id="582667"/>
    <lineage>
        <taxon>Bacteria</taxon>
        <taxon>Pseudomonadati</taxon>
        <taxon>Pseudomonadota</taxon>
        <taxon>Alphaproteobacteria</taxon>
        <taxon>Hyphomicrobiales</taxon>
        <taxon>Methylobacteriaceae</taxon>
        <taxon>Methylobacterium</taxon>
    </lineage>
</organism>
<feature type="transmembrane region" description="Helical" evidence="1">
    <location>
        <begin position="32"/>
        <end position="51"/>
    </location>
</feature>
<protein>
    <submittedName>
        <fullName evidence="2">Uncharacterized protein</fullName>
    </submittedName>
</protein>